<dbReference type="Gene3D" id="3.30.565.10">
    <property type="entry name" value="Histidine kinase-like ATPase, C-terminal domain"/>
    <property type="match status" value="1"/>
</dbReference>
<evidence type="ECO:0000256" key="3">
    <source>
        <dbReference type="ARBA" id="ARBA00012438"/>
    </source>
</evidence>
<keyword evidence="8 11" id="KW-0067">ATP-binding</keyword>
<dbReference type="SUPFAM" id="SSF47384">
    <property type="entry name" value="Homodimeric domain of signal transducing histidine kinase"/>
    <property type="match status" value="1"/>
</dbReference>
<proteinExistence type="predicted"/>
<dbReference type="Pfam" id="PF02518">
    <property type="entry name" value="HATPase_c"/>
    <property type="match status" value="1"/>
</dbReference>
<dbReference type="InterPro" id="IPR015943">
    <property type="entry name" value="WD40/YVTN_repeat-like_dom_sf"/>
</dbReference>
<evidence type="ECO:0000256" key="7">
    <source>
        <dbReference type="ARBA" id="ARBA00022777"/>
    </source>
</evidence>
<dbReference type="InterPro" id="IPR005467">
    <property type="entry name" value="His_kinase_dom"/>
</dbReference>
<dbReference type="EC" id="2.7.13.3" evidence="3"/>
<evidence type="ECO:0000256" key="8">
    <source>
        <dbReference type="ARBA" id="ARBA00022840"/>
    </source>
</evidence>
<dbReference type="PANTHER" id="PTHR44936:SF10">
    <property type="entry name" value="SENSOR PROTEIN RSTB"/>
    <property type="match status" value="1"/>
</dbReference>
<dbReference type="GO" id="GO:0000155">
    <property type="term" value="F:phosphorelay sensor kinase activity"/>
    <property type="evidence" value="ECO:0007669"/>
    <property type="project" value="InterPro"/>
</dbReference>
<evidence type="ECO:0000256" key="2">
    <source>
        <dbReference type="ARBA" id="ARBA00004651"/>
    </source>
</evidence>
<comment type="catalytic activity">
    <reaction evidence="1">
        <text>ATP + protein L-histidine = ADP + protein N-phospho-L-histidine.</text>
        <dbReference type="EC" id="2.7.13.3"/>
    </reaction>
</comment>
<evidence type="ECO:0000256" key="5">
    <source>
        <dbReference type="ARBA" id="ARBA00022679"/>
    </source>
</evidence>
<dbReference type="InterPro" id="IPR036890">
    <property type="entry name" value="HATPase_C_sf"/>
</dbReference>
<reference evidence="11" key="1">
    <citation type="submission" date="2024-06" db="EMBL/GenBank/DDBJ databases">
        <title>Sequencing and assembly of the genome of Dyadobacter sp. strain 676, a symbiont of Cyamopsis tetragonoloba.</title>
        <authorList>
            <person name="Guro P."/>
            <person name="Sazanova A."/>
            <person name="Kuznetsova I."/>
            <person name="Belimov A."/>
            <person name="Safronova V."/>
        </authorList>
    </citation>
    <scope>NUCLEOTIDE SEQUENCE</scope>
    <source>
        <strain evidence="11">676</strain>
    </source>
</reference>
<dbReference type="AlphaFoldDB" id="A0AAU8FH49"/>
<organism evidence="11">
    <name type="scientific">Dyadobacter sp. 676</name>
    <dbReference type="NCBI Taxonomy" id="3088362"/>
    <lineage>
        <taxon>Bacteria</taxon>
        <taxon>Pseudomonadati</taxon>
        <taxon>Bacteroidota</taxon>
        <taxon>Cytophagia</taxon>
        <taxon>Cytophagales</taxon>
        <taxon>Spirosomataceae</taxon>
        <taxon>Dyadobacter</taxon>
    </lineage>
</organism>
<evidence type="ECO:0000259" key="10">
    <source>
        <dbReference type="PROSITE" id="PS50109"/>
    </source>
</evidence>
<dbReference type="SUPFAM" id="SSF55874">
    <property type="entry name" value="ATPase domain of HSP90 chaperone/DNA topoisomerase II/histidine kinase"/>
    <property type="match status" value="1"/>
</dbReference>
<evidence type="ECO:0000256" key="1">
    <source>
        <dbReference type="ARBA" id="ARBA00000085"/>
    </source>
</evidence>
<dbReference type="EMBL" id="CP159289">
    <property type="protein sequence ID" value="XCH23419.1"/>
    <property type="molecule type" value="Genomic_DNA"/>
</dbReference>
<dbReference type="GO" id="GO:0005524">
    <property type="term" value="F:ATP binding"/>
    <property type="evidence" value="ECO:0007669"/>
    <property type="project" value="UniProtKB-KW"/>
</dbReference>
<dbReference type="RefSeq" id="WP_353718745.1">
    <property type="nucleotide sequence ID" value="NZ_CP159289.1"/>
</dbReference>
<evidence type="ECO:0000256" key="4">
    <source>
        <dbReference type="ARBA" id="ARBA00022475"/>
    </source>
</evidence>
<keyword evidence="9" id="KW-1133">Transmembrane helix</keyword>
<comment type="subcellular location">
    <subcellularLocation>
        <location evidence="2">Cell membrane</location>
        <topology evidence="2">Multi-pass membrane protein</topology>
    </subcellularLocation>
</comment>
<dbReference type="PROSITE" id="PS50109">
    <property type="entry name" value="HIS_KIN"/>
    <property type="match status" value="1"/>
</dbReference>
<keyword evidence="4" id="KW-1003">Cell membrane</keyword>
<dbReference type="InterPro" id="IPR013783">
    <property type="entry name" value="Ig-like_fold"/>
</dbReference>
<evidence type="ECO:0000256" key="6">
    <source>
        <dbReference type="ARBA" id="ARBA00022741"/>
    </source>
</evidence>
<keyword evidence="9" id="KW-0812">Transmembrane</keyword>
<dbReference type="GO" id="GO:0005886">
    <property type="term" value="C:plasma membrane"/>
    <property type="evidence" value="ECO:0007669"/>
    <property type="project" value="UniProtKB-SubCell"/>
</dbReference>
<evidence type="ECO:0000256" key="9">
    <source>
        <dbReference type="SAM" id="Phobius"/>
    </source>
</evidence>
<feature type="transmembrane region" description="Helical" evidence="9">
    <location>
        <begin position="688"/>
        <end position="710"/>
    </location>
</feature>
<keyword evidence="6" id="KW-0547">Nucleotide-binding</keyword>
<dbReference type="InterPro" id="IPR003661">
    <property type="entry name" value="HisK_dim/P_dom"/>
</dbReference>
<sequence length="964" mass="110378">MGFAWLATESGLVRFDGKDMTVFNKNNLNISANRFFQSQKSIFNGQLYFRNEDNQGILIENGRAEVDTQYVSEWRGMLKRIGLTSRRALQSNDGSGRPLYDYDWQDLIVAGRPGSFFVCDTTSVTCYEGDRLKYRVVYKVRNPLTYFYIDDKLFHWHRENGKITRISHDKTEDVEVVGDILRNEDFRKLKSGFEILWNGSSNHPMLYFGGKLYGLTLTSPNQFTSKYLLEGFDLNKRRVVSSYYDPKNGMIMLGSLTEGLFVFHRKHFSVLQGSEGNAFYEQSFFCGRYIINGSGEAFDVFNGEKRVLPLGKQFYKASAFVAKDGQIWSWKNRFLYLFSHDGKKLIRKWPISGNTITVFQADSGTYWLGNDLGIVRRVTTSESAVKEYDLRDPYACINYIVPAKGPDKAALWIATKNGLYQMRTDGKAAQRIRGTEGINVRSLLVVGTGAAEGRSAELWGTTYENGFFLYRNGQLTWFPPDRRLYLKTAHCIVHDRNDFFWITTNSGLFRVLRKDLLSYANGMQQQIYYEYYDQKAGFLSNEFNGGCQPCALRLPDGRVSLPSINGLVLFHPERTPTNTPDRPLLIDQVEYNGRSVPASDTIILDADFEILSMKVLTPHFGNPENLNMFYQLSSDQQPGSWLRVPPSGVLSFNRLAGNDYKLTIRKLSGFGTGHFTEKTIHIIVPLKWYQTMWFSVLAFLLFLIGVYFYVKWRTMNVKKQNAQLERSVAERTASLEDSQMELSRQLHIQARLMAAITHDVRAPLKSILITAGNIKELNTQRRYDLSSRIGDAIEQTTSQLLIFIENLLQYARTTVYDEKIKIEDFDLGELIESKVKLFENVARLYENRVLNQLPARLIVTSNPQLLSVIIHNLLDNALKYCYRGEIRIYGKMVEERMYIFIADNGPGLSEDILSWFNKKISHETPFNNSVSGGFGLTIVKEVAKLINVNIQAGNQDGAVFRLEI</sequence>
<dbReference type="Gene3D" id="1.10.287.130">
    <property type="match status" value="1"/>
</dbReference>
<dbReference type="InterPro" id="IPR050980">
    <property type="entry name" value="2C_sensor_his_kinase"/>
</dbReference>
<keyword evidence="5" id="KW-0808">Transferase</keyword>
<dbReference type="InterPro" id="IPR003594">
    <property type="entry name" value="HATPase_dom"/>
</dbReference>
<protein>
    <recommendedName>
        <fullName evidence="3">histidine kinase</fullName>
        <ecNumber evidence="3">2.7.13.3</ecNumber>
    </recommendedName>
</protein>
<dbReference type="Gene3D" id="2.130.10.10">
    <property type="entry name" value="YVTN repeat-like/Quinoprotein amine dehydrogenase"/>
    <property type="match status" value="2"/>
</dbReference>
<name>A0AAU8FH49_9BACT</name>
<dbReference type="CDD" id="cd00082">
    <property type="entry name" value="HisKA"/>
    <property type="match status" value="1"/>
</dbReference>
<accession>A0AAU8FH49</accession>
<gene>
    <name evidence="11" type="ORF">ABV298_24340</name>
</gene>
<dbReference type="SMART" id="SM00387">
    <property type="entry name" value="HATPase_c"/>
    <property type="match status" value="1"/>
</dbReference>
<dbReference type="InterPro" id="IPR036097">
    <property type="entry name" value="HisK_dim/P_sf"/>
</dbReference>
<dbReference type="Gene3D" id="2.60.40.10">
    <property type="entry name" value="Immunoglobulins"/>
    <property type="match status" value="1"/>
</dbReference>
<keyword evidence="7" id="KW-0418">Kinase</keyword>
<dbReference type="PANTHER" id="PTHR44936">
    <property type="entry name" value="SENSOR PROTEIN CREC"/>
    <property type="match status" value="1"/>
</dbReference>
<evidence type="ECO:0000313" key="11">
    <source>
        <dbReference type="EMBL" id="XCH23419.1"/>
    </source>
</evidence>
<keyword evidence="9" id="KW-0472">Membrane</keyword>
<feature type="domain" description="Histidine kinase" evidence="10">
    <location>
        <begin position="755"/>
        <end position="964"/>
    </location>
</feature>